<dbReference type="InterPro" id="IPR035093">
    <property type="entry name" value="RelE/ParE_toxin_dom_sf"/>
</dbReference>
<dbReference type="AlphaFoldDB" id="A0A7C9P910"/>
<proteinExistence type="predicted"/>
<dbReference type="Proteomes" id="UP000483432">
    <property type="component" value="Unassembled WGS sequence"/>
</dbReference>
<organism evidence="1 2">
    <name type="scientific">Sulfuriferula multivorans</name>
    <dbReference type="NCBI Taxonomy" id="1559896"/>
    <lineage>
        <taxon>Bacteria</taxon>
        <taxon>Pseudomonadati</taxon>
        <taxon>Pseudomonadota</taxon>
        <taxon>Betaproteobacteria</taxon>
        <taxon>Nitrosomonadales</taxon>
        <taxon>Sulfuricellaceae</taxon>
        <taxon>Sulfuriferula</taxon>
    </lineage>
</organism>
<evidence type="ECO:0000313" key="2">
    <source>
        <dbReference type="Proteomes" id="UP000483432"/>
    </source>
</evidence>
<dbReference type="PANTHER" id="PTHR40266:SF2">
    <property type="entry name" value="TOXIN HIGB-1"/>
    <property type="match status" value="1"/>
</dbReference>
<evidence type="ECO:0000313" key="1">
    <source>
        <dbReference type="EMBL" id="NDP48893.1"/>
    </source>
</evidence>
<dbReference type="EMBL" id="JAAFGW010000176">
    <property type="protein sequence ID" value="NDP48893.1"/>
    <property type="molecule type" value="Genomic_DNA"/>
</dbReference>
<dbReference type="InterPro" id="IPR007711">
    <property type="entry name" value="HigB-1"/>
</dbReference>
<gene>
    <name evidence="1" type="ORF">GZ085_11015</name>
</gene>
<dbReference type="Pfam" id="PF05015">
    <property type="entry name" value="HigB-like_toxin"/>
    <property type="match status" value="1"/>
</dbReference>
<sequence length="95" mass="10652">MSPTIQSSNRPDAQALFETGESRRFATIKQVAERKLTQLAGAATIEFLRSPPVSHLESVAGDRAGQHSIRINQQWRVCFVWTADSPTEVEIIDYH</sequence>
<comment type="caution">
    <text evidence="1">The sequence shown here is derived from an EMBL/GenBank/DDBJ whole genome shotgun (WGS) entry which is preliminary data.</text>
</comment>
<dbReference type="Gene3D" id="3.30.2310.20">
    <property type="entry name" value="RelE-like"/>
    <property type="match status" value="1"/>
</dbReference>
<dbReference type="PANTHER" id="PTHR40266">
    <property type="entry name" value="TOXIN HIGB-1"/>
    <property type="match status" value="1"/>
</dbReference>
<dbReference type="SUPFAM" id="SSF143011">
    <property type="entry name" value="RelE-like"/>
    <property type="match status" value="1"/>
</dbReference>
<accession>A0A7C9P910</accession>
<name>A0A7C9P910_9PROT</name>
<reference evidence="1 2" key="1">
    <citation type="submission" date="2019-09" db="EMBL/GenBank/DDBJ databases">
        <title>H2 Metabolism Revealed by Metagenomic Analysis in Subglacial Sediment of East Antarctica.</title>
        <authorList>
            <person name="Yang Z."/>
            <person name="Zhang Y."/>
            <person name="Lv Y."/>
            <person name="Yan W."/>
            <person name="Xiao X."/>
            <person name="Sun B."/>
            <person name="Ma H."/>
        </authorList>
    </citation>
    <scope>NUCLEOTIDE SEQUENCE [LARGE SCALE GENOMIC DNA]</scope>
    <source>
        <strain evidence="1">Bin2_2</strain>
    </source>
</reference>
<protein>
    <submittedName>
        <fullName evidence="1">Excinuclease ABC subunit A</fullName>
    </submittedName>
</protein>